<feature type="non-terminal residue" evidence="1">
    <location>
        <position position="1"/>
    </location>
</feature>
<accession>A0ABV0WV32</accession>
<comment type="caution">
    <text evidence="1">The sequence shown here is derived from an EMBL/GenBank/DDBJ whole genome shotgun (WGS) entry which is preliminary data.</text>
</comment>
<reference evidence="1 2" key="1">
    <citation type="submission" date="2021-06" db="EMBL/GenBank/DDBJ databases">
        <authorList>
            <person name="Palmer J.M."/>
        </authorList>
    </citation>
    <scope>NUCLEOTIDE SEQUENCE [LARGE SCALE GENOMIC DNA]</scope>
    <source>
        <strain evidence="1 2">XR_2019</strain>
        <tissue evidence="1">Muscle</tissue>
    </source>
</reference>
<organism evidence="1 2">
    <name type="scientific">Xenotaenia resolanae</name>
    <dbReference type="NCBI Taxonomy" id="208358"/>
    <lineage>
        <taxon>Eukaryota</taxon>
        <taxon>Metazoa</taxon>
        <taxon>Chordata</taxon>
        <taxon>Craniata</taxon>
        <taxon>Vertebrata</taxon>
        <taxon>Euteleostomi</taxon>
        <taxon>Actinopterygii</taxon>
        <taxon>Neopterygii</taxon>
        <taxon>Teleostei</taxon>
        <taxon>Neoteleostei</taxon>
        <taxon>Acanthomorphata</taxon>
        <taxon>Ovalentaria</taxon>
        <taxon>Atherinomorphae</taxon>
        <taxon>Cyprinodontiformes</taxon>
        <taxon>Goodeidae</taxon>
        <taxon>Xenotaenia</taxon>
    </lineage>
</organism>
<dbReference type="EMBL" id="JAHRIM010070443">
    <property type="protein sequence ID" value="MEQ2272783.1"/>
    <property type="molecule type" value="Genomic_DNA"/>
</dbReference>
<name>A0ABV0WV32_9TELE</name>
<evidence type="ECO:0000313" key="2">
    <source>
        <dbReference type="Proteomes" id="UP001444071"/>
    </source>
</evidence>
<dbReference type="Proteomes" id="UP001444071">
    <property type="component" value="Unassembled WGS sequence"/>
</dbReference>
<gene>
    <name evidence="1" type="ORF">XENORESO_012287</name>
</gene>
<sequence>FHKNILRIDHMMTPLPDPLDAEKLCRAGAVSQPRVETRTELHTQNRAAWVDKLRGCLTSLAKLDFSEEP</sequence>
<keyword evidence="2" id="KW-1185">Reference proteome</keyword>
<protein>
    <submittedName>
        <fullName evidence="1">Uncharacterized protein</fullName>
    </submittedName>
</protein>
<evidence type="ECO:0000313" key="1">
    <source>
        <dbReference type="EMBL" id="MEQ2272783.1"/>
    </source>
</evidence>
<proteinExistence type="predicted"/>